<keyword evidence="2" id="KW-1185">Reference proteome</keyword>
<dbReference type="EMBL" id="KN714812">
    <property type="protein sequence ID" value="KUI62423.1"/>
    <property type="molecule type" value="Genomic_DNA"/>
</dbReference>
<evidence type="ECO:0000313" key="1">
    <source>
        <dbReference type="EMBL" id="KUI62423.1"/>
    </source>
</evidence>
<evidence type="ECO:0008006" key="3">
    <source>
        <dbReference type="Google" id="ProtNLM"/>
    </source>
</evidence>
<accession>A0A194VEV9</accession>
<dbReference type="Proteomes" id="UP000078576">
    <property type="component" value="Unassembled WGS sequence"/>
</dbReference>
<evidence type="ECO:0000313" key="2">
    <source>
        <dbReference type="Proteomes" id="UP000078576"/>
    </source>
</evidence>
<organism evidence="1 2">
    <name type="scientific">Cytospora mali</name>
    <name type="common">Apple Valsa canker fungus</name>
    <name type="synonym">Valsa mali</name>
    <dbReference type="NCBI Taxonomy" id="578113"/>
    <lineage>
        <taxon>Eukaryota</taxon>
        <taxon>Fungi</taxon>
        <taxon>Dikarya</taxon>
        <taxon>Ascomycota</taxon>
        <taxon>Pezizomycotina</taxon>
        <taxon>Sordariomycetes</taxon>
        <taxon>Sordariomycetidae</taxon>
        <taxon>Diaporthales</taxon>
        <taxon>Cytosporaceae</taxon>
        <taxon>Cytospora</taxon>
    </lineage>
</organism>
<reference evidence="2" key="1">
    <citation type="submission" date="2014-12" db="EMBL/GenBank/DDBJ databases">
        <title>Genome Sequence of Valsa Canker Pathogens Uncovers a Specific Adaption of Colonization on Woody Bark.</title>
        <authorList>
            <person name="Yin Z."/>
            <person name="Liu H."/>
            <person name="Gao X."/>
            <person name="Li Z."/>
            <person name="Song N."/>
            <person name="Ke X."/>
            <person name="Dai Q."/>
            <person name="Wu Y."/>
            <person name="Sun Y."/>
            <person name="Xu J.-R."/>
            <person name="Kang Z.K."/>
            <person name="Wang L."/>
            <person name="Huang L."/>
        </authorList>
    </citation>
    <scope>NUCLEOTIDE SEQUENCE [LARGE SCALE GENOMIC DNA]</scope>
    <source>
        <strain evidence="2">SXYL134</strain>
    </source>
</reference>
<proteinExistence type="predicted"/>
<name>A0A194VEV9_CYTMA</name>
<dbReference type="STRING" id="694573.A0A194VEV9"/>
<gene>
    <name evidence="1" type="ORF">VP1G_09546</name>
</gene>
<dbReference type="AlphaFoldDB" id="A0A194VEV9"/>
<sequence>MPQTPQSIIDDRRSSQRAFALACEQVDIWKASQTQKSPPWGAATGFIYPSRKNPKFFVKFTDSRCKWLLEQEKRNQEFAFDTLRGPGAGAGGQGDTSRFYRYIAEGIRLLSVKAPPEAKPGPVGGGIIRHPLFSDFQATISYRDVEMLEKHLNKVLSFQTNKTITLEKELEFYYSDLAGDNFIFTSASDHTVLYIVDFDEAGFLPPSFKAFVLHSTVRPSSIPVAQNIVQRIEHNTDNLNAMQTVSYFLLISISRIGEFHPVGVSAQLGIPTRAQLSLRSSIYPYPR</sequence>
<dbReference type="OrthoDB" id="3250044at2759"/>
<protein>
    <recommendedName>
        <fullName evidence="3">Aminoglycoside phosphotransferase domain-containing protein</fullName>
    </recommendedName>
</protein>